<keyword evidence="3" id="KW-1185">Reference proteome</keyword>
<evidence type="ECO:0000256" key="1">
    <source>
        <dbReference type="SAM" id="MobiDB-lite"/>
    </source>
</evidence>
<feature type="compositionally biased region" description="Polar residues" evidence="1">
    <location>
        <begin position="266"/>
        <end position="280"/>
    </location>
</feature>
<organism evidence="2 3">
    <name type="scientific">Frankliniella fusca</name>
    <dbReference type="NCBI Taxonomy" id="407009"/>
    <lineage>
        <taxon>Eukaryota</taxon>
        <taxon>Metazoa</taxon>
        <taxon>Ecdysozoa</taxon>
        <taxon>Arthropoda</taxon>
        <taxon>Hexapoda</taxon>
        <taxon>Insecta</taxon>
        <taxon>Pterygota</taxon>
        <taxon>Neoptera</taxon>
        <taxon>Paraneoptera</taxon>
        <taxon>Thysanoptera</taxon>
        <taxon>Terebrantia</taxon>
        <taxon>Thripoidea</taxon>
        <taxon>Thripidae</taxon>
        <taxon>Frankliniella</taxon>
    </lineage>
</organism>
<comment type="caution">
    <text evidence="2">The sequence shown here is derived from an EMBL/GenBank/DDBJ whole genome shotgun (WGS) entry which is preliminary data.</text>
</comment>
<reference evidence="2" key="2">
    <citation type="journal article" date="2023" name="BMC Genomics">
        <title>Pest status, molecular evolution, and epigenetic factors derived from the genome assembly of Frankliniella fusca, a thysanopteran phytovirus vector.</title>
        <authorList>
            <person name="Catto M.A."/>
            <person name="Labadie P.E."/>
            <person name="Jacobson A.L."/>
            <person name="Kennedy G.G."/>
            <person name="Srinivasan R."/>
            <person name="Hunt B.G."/>
        </authorList>
    </citation>
    <scope>NUCLEOTIDE SEQUENCE</scope>
    <source>
        <strain evidence="2">PL_HMW_Pooled</strain>
    </source>
</reference>
<protein>
    <submittedName>
        <fullName evidence="2">4-hydroxy-tetrahydrodipicolinate reductase</fullName>
    </submittedName>
</protein>
<evidence type="ECO:0000313" key="2">
    <source>
        <dbReference type="EMBL" id="KAK3910027.1"/>
    </source>
</evidence>
<name>A0AAE1L9M0_9NEOP</name>
<reference evidence="2" key="1">
    <citation type="submission" date="2021-07" db="EMBL/GenBank/DDBJ databases">
        <authorList>
            <person name="Catto M.A."/>
            <person name="Jacobson A."/>
            <person name="Kennedy G."/>
            <person name="Labadie P."/>
            <person name="Hunt B.G."/>
            <person name="Srinivasan R."/>
        </authorList>
    </citation>
    <scope>NUCLEOTIDE SEQUENCE</scope>
    <source>
        <strain evidence="2">PL_HMW_Pooled</strain>
        <tissue evidence="2">Head</tissue>
    </source>
</reference>
<feature type="region of interest" description="Disordered" evidence="1">
    <location>
        <begin position="516"/>
        <end position="536"/>
    </location>
</feature>
<feature type="region of interest" description="Disordered" evidence="1">
    <location>
        <begin position="448"/>
        <end position="491"/>
    </location>
</feature>
<feature type="region of interest" description="Disordered" evidence="1">
    <location>
        <begin position="386"/>
        <end position="430"/>
    </location>
</feature>
<feature type="region of interest" description="Disordered" evidence="1">
    <location>
        <begin position="75"/>
        <end position="106"/>
    </location>
</feature>
<feature type="compositionally biased region" description="Low complexity" evidence="1">
    <location>
        <begin position="87"/>
        <end position="99"/>
    </location>
</feature>
<dbReference type="AlphaFoldDB" id="A0AAE1L9M0"/>
<gene>
    <name evidence="2" type="ORF">KUF71_020036</name>
</gene>
<feature type="region of interest" description="Disordered" evidence="1">
    <location>
        <begin position="262"/>
        <end position="294"/>
    </location>
</feature>
<dbReference type="Proteomes" id="UP001219518">
    <property type="component" value="Unassembled WGS sequence"/>
</dbReference>
<accession>A0AAE1L9M0</accession>
<feature type="compositionally biased region" description="Basic and acidic residues" evidence="1">
    <location>
        <begin position="448"/>
        <end position="462"/>
    </location>
</feature>
<sequence length="536" mass="56950">MSQASSSGAVLEVGDDRGEEDTLGLESRSASSSGWQRALLLRKANPAASLTREQLTLTVTTAMSSAQQRVAAATLRGRRWKRSSGPARSSVMAASSARADPTGISSRMASSVPPCLHGLLEQGCKREQGVTLLSFQFEVKQWTEPSRAEPSLSLSLLTLGGGGVGLQSGGEVPAGQLHATVFPSELYPLKMTCANLEASGTNPYPIKNLPKGDGTQGEVAGAAAAAAAAAGAGSSHCTPWKPGGHEHHHCVPLSALRRHEPPLRQGSESQGSVTTSQRSPTQRDDGPLACGSGSLPCKANGADAAPITAPAADHPDESQDVVLLLERAPRARRSCPPIEIVDLVSDSDEAADSDATFFDAEVDDEMELLRRAGADEDETIRYFTEVTAFSDSEDDDDSTPTTKGDFHSSPWTASQRLAASDDDDDDNPQPRRQMVLRLHDIGVATSRSDDDAELRLPDHVVEDRDEDNEEEHGRASPAGALADAFGNEADVEDEEIQCGQRWEWDEHDVHHLLQENGGEAADDAGIELPQHVVLTD</sequence>
<evidence type="ECO:0000313" key="3">
    <source>
        <dbReference type="Proteomes" id="UP001219518"/>
    </source>
</evidence>
<feature type="region of interest" description="Disordered" evidence="1">
    <location>
        <begin position="1"/>
        <end position="33"/>
    </location>
</feature>
<proteinExistence type="predicted"/>
<dbReference type="EMBL" id="JAHWGI010000141">
    <property type="protein sequence ID" value="KAK3910027.1"/>
    <property type="molecule type" value="Genomic_DNA"/>
</dbReference>